<keyword evidence="5" id="KW-0813">Transport</keyword>
<dbReference type="GO" id="GO:0005739">
    <property type="term" value="C:mitochondrion"/>
    <property type="evidence" value="ECO:0007669"/>
    <property type="project" value="InterPro"/>
</dbReference>
<dbReference type="GO" id="GO:0016020">
    <property type="term" value="C:membrane"/>
    <property type="evidence" value="ECO:0007669"/>
    <property type="project" value="UniProtKB-SubCell"/>
</dbReference>
<evidence type="ECO:0000256" key="4">
    <source>
        <dbReference type="PROSITE-ProRule" id="PRU00282"/>
    </source>
</evidence>
<feature type="repeat" description="Solcar" evidence="4">
    <location>
        <begin position="241"/>
        <end position="327"/>
    </location>
</feature>
<accession>A0A7S4UT50</accession>
<dbReference type="PANTHER" id="PTHR46314">
    <property type="entry name" value="SOLUTE CARRIER FAMILY 25 MEMBER 44"/>
    <property type="match status" value="1"/>
</dbReference>
<dbReference type="GO" id="GO:0015658">
    <property type="term" value="F:branched-chain amino acid transmembrane transporter activity"/>
    <property type="evidence" value="ECO:0007669"/>
    <property type="project" value="InterPro"/>
</dbReference>
<evidence type="ECO:0000256" key="5">
    <source>
        <dbReference type="RuleBase" id="RU000488"/>
    </source>
</evidence>
<dbReference type="Pfam" id="PF00153">
    <property type="entry name" value="Mito_carr"/>
    <property type="match status" value="3"/>
</dbReference>
<keyword evidence="2 4" id="KW-0812">Transmembrane</keyword>
<evidence type="ECO:0000256" key="2">
    <source>
        <dbReference type="ARBA" id="ARBA00022692"/>
    </source>
</evidence>
<evidence type="ECO:0008006" key="7">
    <source>
        <dbReference type="Google" id="ProtNLM"/>
    </source>
</evidence>
<dbReference type="AlphaFoldDB" id="A0A7S4UT50"/>
<dbReference type="InterPro" id="IPR023395">
    <property type="entry name" value="MCP_dom_sf"/>
</dbReference>
<dbReference type="PANTHER" id="PTHR46314:SF2">
    <property type="entry name" value="SOLUTE CARRIER FAMILY 25 MEMBER 44"/>
    <property type="match status" value="1"/>
</dbReference>
<dbReference type="EMBL" id="HBKN01039895">
    <property type="protein sequence ID" value="CAE2327703.1"/>
    <property type="molecule type" value="Transcribed_RNA"/>
</dbReference>
<dbReference type="PROSITE" id="PS50920">
    <property type="entry name" value="SOLCAR"/>
    <property type="match status" value="3"/>
</dbReference>
<evidence type="ECO:0000313" key="6">
    <source>
        <dbReference type="EMBL" id="CAE2327703.1"/>
    </source>
</evidence>
<evidence type="ECO:0000256" key="3">
    <source>
        <dbReference type="ARBA" id="ARBA00023136"/>
    </source>
</evidence>
<organism evidence="6">
    <name type="scientific">Guillardia theta</name>
    <name type="common">Cryptophyte</name>
    <name type="synonym">Cryptomonas phi</name>
    <dbReference type="NCBI Taxonomy" id="55529"/>
    <lineage>
        <taxon>Eukaryota</taxon>
        <taxon>Cryptophyceae</taxon>
        <taxon>Pyrenomonadales</taxon>
        <taxon>Geminigeraceae</taxon>
        <taxon>Guillardia</taxon>
    </lineage>
</organism>
<sequence length="330" mass="37032">MQTDEVSWQDIDKVRYYSFGYAAFLLIRIPTHPFWVVKTRLQMQLEPAAPHAVPASLHSMRSLKMPVRASHRLNADLVYDGTFDAFKKMSRHEGIRSLFKGFGVGCVGILAMQLDNTVLEVSRHELMRLQTDSLVLSGFDFLCNSAAGALAALVSHTVSVPVEVLAQKQMMSRRKDGSYSATPPLMRVVKETWRKEGWRGFYRGFGASLLVHAPYNSVWWAAYIHFKSQLAQRMPAQGKGWRMAQEATAGGLAGVLAVYLTNPFDVVKTRMQLSEGQHRSSDFLSILRKLVRTEGLTSLLKGVEARALVSVQSSIMFVTAYELVKRMSKK</sequence>
<protein>
    <recommendedName>
        <fullName evidence="7">Mitochondrial carrier protein</fullName>
    </recommendedName>
</protein>
<dbReference type="GO" id="GO:0009083">
    <property type="term" value="P:branched-chain amino acid catabolic process"/>
    <property type="evidence" value="ECO:0007669"/>
    <property type="project" value="InterPro"/>
</dbReference>
<dbReference type="InterPro" id="IPR042164">
    <property type="entry name" value="SLC25A44"/>
</dbReference>
<feature type="repeat" description="Solcar" evidence="4">
    <location>
        <begin position="11"/>
        <end position="126"/>
    </location>
</feature>
<dbReference type="InterPro" id="IPR018108">
    <property type="entry name" value="MCP_transmembrane"/>
</dbReference>
<keyword evidence="3 4" id="KW-0472">Membrane</keyword>
<dbReference type="Gene3D" id="1.50.40.10">
    <property type="entry name" value="Mitochondrial carrier domain"/>
    <property type="match status" value="2"/>
</dbReference>
<comment type="subcellular location">
    <subcellularLocation>
        <location evidence="1">Membrane</location>
        <topology evidence="1">Multi-pass membrane protein</topology>
    </subcellularLocation>
</comment>
<reference evidence="6" key="1">
    <citation type="submission" date="2021-01" db="EMBL/GenBank/DDBJ databases">
        <authorList>
            <person name="Corre E."/>
            <person name="Pelletier E."/>
            <person name="Niang G."/>
            <person name="Scheremetjew M."/>
            <person name="Finn R."/>
            <person name="Kale V."/>
            <person name="Holt S."/>
            <person name="Cochrane G."/>
            <person name="Meng A."/>
            <person name="Brown T."/>
            <person name="Cohen L."/>
        </authorList>
    </citation>
    <scope>NUCLEOTIDE SEQUENCE</scope>
    <source>
        <strain evidence="6">CCMP 2712</strain>
    </source>
</reference>
<comment type="similarity">
    <text evidence="5">Belongs to the mitochondrial carrier (TC 2.A.29) family.</text>
</comment>
<dbReference type="SUPFAM" id="SSF103506">
    <property type="entry name" value="Mitochondrial carrier"/>
    <property type="match status" value="1"/>
</dbReference>
<name>A0A7S4UT50_GUITH</name>
<feature type="repeat" description="Solcar" evidence="4">
    <location>
        <begin position="139"/>
        <end position="229"/>
    </location>
</feature>
<evidence type="ECO:0000256" key="1">
    <source>
        <dbReference type="ARBA" id="ARBA00004141"/>
    </source>
</evidence>
<gene>
    <name evidence="6" type="ORF">GTHE00462_LOCUS31213</name>
</gene>
<proteinExistence type="inferred from homology"/>